<gene>
    <name evidence="13" type="ORF">HNQ86_000342</name>
    <name evidence="12" type="ORF">LF63_0109365</name>
</gene>
<dbReference type="InterPro" id="IPR018764">
    <property type="entry name" value="RskA_C"/>
</dbReference>
<dbReference type="GO" id="GO:0005886">
    <property type="term" value="C:plasma membrane"/>
    <property type="evidence" value="ECO:0007669"/>
    <property type="project" value="UniProtKB-SubCell"/>
</dbReference>
<dbReference type="AlphaFoldDB" id="A0A099CVC1"/>
<evidence type="ECO:0000313" key="13">
    <source>
        <dbReference type="EMBL" id="MBB6182997.1"/>
    </source>
</evidence>
<proteinExistence type="predicted"/>
<dbReference type="Proteomes" id="UP000560000">
    <property type="component" value="Unassembled WGS sequence"/>
</dbReference>
<evidence type="ECO:0000256" key="10">
    <source>
        <dbReference type="SAM" id="Phobius"/>
    </source>
</evidence>
<dbReference type="STRING" id="1543381.LF63_0109365"/>
<reference evidence="12 14" key="1">
    <citation type="submission" date="2014-09" db="EMBL/GenBank/DDBJ databases">
        <title>Xanthomonadaceae 3.5X direct submission.</title>
        <authorList>
            <person name="Fang T."/>
            <person name="Wang H."/>
        </authorList>
    </citation>
    <scope>NUCLEOTIDE SEQUENCE [LARGE SCALE GENOMIC DNA]</scope>
    <source>
        <strain evidence="12 14">3.5X</strain>
    </source>
</reference>
<dbReference type="GO" id="GO:0016989">
    <property type="term" value="F:sigma factor antagonist activity"/>
    <property type="evidence" value="ECO:0007669"/>
    <property type="project" value="TreeGrafter"/>
</dbReference>
<organism evidence="12 14">
    <name type="scientific">Oleiagrimonas soli</name>
    <dbReference type="NCBI Taxonomy" id="1543381"/>
    <lineage>
        <taxon>Bacteria</taxon>
        <taxon>Pseudomonadati</taxon>
        <taxon>Pseudomonadota</taxon>
        <taxon>Gammaproteobacteria</taxon>
        <taxon>Lysobacterales</taxon>
        <taxon>Rhodanobacteraceae</taxon>
        <taxon>Oleiagrimonas</taxon>
    </lineage>
</organism>
<feature type="region of interest" description="Disordered" evidence="9">
    <location>
        <begin position="233"/>
        <end position="256"/>
    </location>
</feature>
<keyword evidence="6 10" id="KW-0472">Membrane</keyword>
<evidence type="ECO:0000313" key="14">
    <source>
        <dbReference type="Proteomes" id="UP000029708"/>
    </source>
</evidence>
<dbReference type="HOGENOM" id="CLU_075065_2_0_6"/>
<dbReference type="GO" id="GO:0006417">
    <property type="term" value="P:regulation of translation"/>
    <property type="evidence" value="ECO:0007669"/>
    <property type="project" value="TreeGrafter"/>
</dbReference>
<protein>
    <recommendedName>
        <fullName evidence="8">Regulator of SigK</fullName>
    </recommendedName>
    <alternativeName>
        <fullName evidence="7">Sigma-K anti-sigma factor RskA</fullName>
    </alternativeName>
</protein>
<evidence type="ECO:0000313" key="15">
    <source>
        <dbReference type="Proteomes" id="UP000560000"/>
    </source>
</evidence>
<reference evidence="13 15" key="2">
    <citation type="submission" date="2020-08" db="EMBL/GenBank/DDBJ databases">
        <title>Genomic Encyclopedia of Type Strains, Phase IV (KMG-IV): sequencing the most valuable type-strain genomes for metagenomic binning, comparative biology and taxonomic classification.</title>
        <authorList>
            <person name="Goeker M."/>
        </authorList>
    </citation>
    <scope>NUCLEOTIDE SEQUENCE [LARGE SCALE GENOMIC DNA]</scope>
    <source>
        <strain evidence="13 15">DSM 107085</strain>
    </source>
</reference>
<dbReference type="Proteomes" id="UP000029708">
    <property type="component" value="Unassembled WGS sequence"/>
</dbReference>
<keyword evidence="5 10" id="KW-1133">Transmembrane helix</keyword>
<evidence type="ECO:0000256" key="9">
    <source>
        <dbReference type="SAM" id="MobiDB-lite"/>
    </source>
</evidence>
<keyword evidence="14" id="KW-1185">Reference proteome</keyword>
<evidence type="ECO:0000256" key="6">
    <source>
        <dbReference type="ARBA" id="ARBA00023136"/>
    </source>
</evidence>
<dbReference type="EMBL" id="JACHET010000001">
    <property type="protein sequence ID" value="MBB6182997.1"/>
    <property type="molecule type" value="Genomic_DNA"/>
</dbReference>
<evidence type="ECO:0000256" key="5">
    <source>
        <dbReference type="ARBA" id="ARBA00022989"/>
    </source>
</evidence>
<evidence type="ECO:0000256" key="7">
    <source>
        <dbReference type="ARBA" id="ARBA00029829"/>
    </source>
</evidence>
<evidence type="ECO:0000256" key="1">
    <source>
        <dbReference type="ARBA" id="ARBA00004167"/>
    </source>
</evidence>
<name>A0A099CVC1_9GAMM</name>
<keyword evidence="4 10" id="KW-0812">Transmembrane</keyword>
<comment type="caution">
    <text evidence="12">The sequence shown here is derived from an EMBL/GenBank/DDBJ whole genome shotgun (WGS) entry which is preliminary data.</text>
</comment>
<dbReference type="Pfam" id="PF10099">
    <property type="entry name" value="RskA_C"/>
    <property type="match status" value="1"/>
</dbReference>
<evidence type="ECO:0000256" key="4">
    <source>
        <dbReference type="ARBA" id="ARBA00022692"/>
    </source>
</evidence>
<evidence type="ECO:0000256" key="2">
    <source>
        <dbReference type="ARBA" id="ARBA00004236"/>
    </source>
</evidence>
<evidence type="ECO:0000313" key="12">
    <source>
        <dbReference type="EMBL" id="KGI77532.1"/>
    </source>
</evidence>
<feature type="domain" description="Anti-sigma K factor RskA C-terminal" evidence="11">
    <location>
        <begin position="113"/>
        <end position="247"/>
    </location>
</feature>
<dbReference type="Gene3D" id="1.10.10.1320">
    <property type="entry name" value="Anti-sigma factor, zinc-finger domain"/>
    <property type="match status" value="1"/>
</dbReference>
<evidence type="ECO:0000256" key="8">
    <source>
        <dbReference type="ARBA" id="ARBA00030803"/>
    </source>
</evidence>
<dbReference type="OrthoDB" id="5298046at2"/>
<dbReference type="PANTHER" id="PTHR37461">
    <property type="entry name" value="ANTI-SIGMA-K FACTOR RSKA"/>
    <property type="match status" value="1"/>
</dbReference>
<comment type="subcellular location">
    <subcellularLocation>
        <location evidence="2">Cell membrane</location>
    </subcellularLocation>
    <subcellularLocation>
        <location evidence="1">Membrane</location>
        <topology evidence="1">Single-pass membrane protein</topology>
    </subcellularLocation>
</comment>
<accession>A0A099CVC1</accession>
<evidence type="ECO:0000256" key="3">
    <source>
        <dbReference type="ARBA" id="ARBA00022475"/>
    </source>
</evidence>
<dbReference type="PANTHER" id="PTHR37461:SF1">
    <property type="entry name" value="ANTI-SIGMA-K FACTOR RSKA"/>
    <property type="match status" value="1"/>
</dbReference>
<dbReference type="InterPro" id="IPR041916">
    <property type="entry name" value="Anti_sigma_zinc_sf"/>
</dbReference>
<dbReference type="EMBL" id="JROI01000011">
    <property type="protein sequence ID" value="KGI77532.1"/>
    <property type="molecule type" value="Genomic_DNA"/>
</dbReference>
<evidence type="ECO:0000259" key="11">
    <source>
        <dbReference type="Pfam" id="PF10099"/>
    </source>
</evidence>
<feature type="transmembrane region" description="Helical" evidence="10">
    <location>
        <begin position="102"/>
        <end position="124"/>
    </location>
</feature>
<dbReference type="RefSeq" id="WP_043101278.1">
    <property type="nucleotide sequence ID" value="NZ_JACHET010000001.1"/>
</dbReference>
<dbReference type="InterPro" id="IPR051474">
    <property type="entry name" value="Anti-sigma-K/W_factor"/>
</dbReference>
<keyword evidence="3" id="KW-1003">Cell membrane</keyword>
<sequence>MTTTTDPHGHEKLRGAEYVLGVLDAEQRREVERQLLDDPELAAAVEAWQERLAPLAEEIAATQPAAYVWPRILAELGLGGSVMARSAPEPSASGGLWNNLRLWHWIGIGASAVAAACVVMLVTLPRPMPTPTPVPTATTPTPPTTFMVAKIEQDNGVAGWTATMDVTHHRMILVPATPQAIASDRSTQLWLIPPGQKPVSVGVFIPDKANSMDLPIALVKQLSDKALLAVSVEPKGGSPTGQPTGPVIAKGSITGA</sequence>